<keyword evidence="3" id="KW-1185">Reference proteome</keyword>
<sequence length="167" mass="19146">MAFEPMCVWSSCRVSWLEVTYEWTKVELSNESRGGKEAYLYWSPHIWLGSSTTLFCARVRKGSQLQNTPWDRVEVGKYATYHNTLVKELPNRSFRSTSTIYMQLGHGQEVFKKMFPGVVGSGQYFLLLIPDQDLIIFQRPPKASHSPSKMSSVQQRLPNSEGSCEAR</sequence>
<dbReference type="InParanoid" id="A0A2J6SFJ5"/>
<evidence type="ECO:0000256" key="1">
    <source>
        <dbReference type="SAM" id="MobiDB-lite"/>
    </source>
</evidence>
<reference evidence="2 3" key="1">
    <citation type="submission" date="2016-04" db="EMBL/GenBank/DDBJ databases">
        <title>A degradative enzymes factory behind the ericoid mycorrhizal symbiosis.</title>
        <authorList>
            <consortium name="DOE Joint Genome Institute"/>
            <person name="Martino E."/>
            <person name="Morin E."/>
            <person name="Grelet G."/>
            <person name="Kuo A."/>
            <person name="Kohler A."/>
            <person name="Daghino S."/>
            <person name="Barry K."/>
            <person name="Choi C."/>
            <person name="Cichocki N."/>
            <person name="Clum A."/>
            <person name="Copeland A."/>
            <person name="Hainaut M."/>
            <person name="Haridas S."/>
            <person name="Labutti K."/>
            <person name="Lindquist E."/>
            <person name="Lipzen A."/>
            <person name="Khouja H.-R."/>
            <person name="Murat C."/>
            <person name="Ohm R."/>
            <person name="Olson A."/>
            <person name="Spatafora J."/>
            <person name="Veneault-Fourrey C."/>
            <person name="Henrissat B."/>
            <person name="Grigoriev I."/>
            <person name="Martin F."/>
            <person name="Perotto S."/>
        </authorList>
    </citation>
    <scope>NUCLEOTIDE SEQUENCE [LARGE SCALE GENOMIC DNA]</scope>
    <source>
        <strain evidence="2 3">E</strain>
    </source>
</reference>
<evidence type="ECO:0000313" key="3">
    <source>
        <dbReference type="Proteomes" id="UP000235371"/>
    </source>
</evidence>
<protein>
    <submittedName>
        <fullName evidence="2">Uncharacterized protein</fullName>
    </submittedName>
</protein>
<name>A0A2J6SFJ5_9HELO</name>
<proteinExistence type="predicted"/>
<feature type="compositionally biased region" description="Polar residues" evidence="1">
    <location>
        <begin position="145"/>
        <end position="167"/>
    </location>
</feature>
<evidence type="ECO:0000313" key="2">
    <source>
        <dbReference type="EMBL" id="PMD49545.1"/>
    </source>
</evidence>
<organism evidence="2 3">
    <name type="scientific">Hyaloscypha bicolor E</name>
    <dbReference type="NCBI Taxonomy" id="1095630"/>
    <lineage>
        <taxon>Eukaryota</taxon>
        <taxon>Fungi</taxon>
        <taxon>Dikarya</taxon>
        <taxon>Ascomycota</taxon>
        <taxon>Pezizomycotina</taxon>
        <taxon>Leotiomycetes</taxon>
        <taxon>Helotiales</taxon>
        <taxon>Hyaloscyphaceae</taxon>
        <taxon>Hyaloscypha</taxon>
        <taxon>Hyaloscypha bicolor</taxon>
    </lineage>
</organism>
<dbReference type="AlphaFoldDB" id="A0A2J6SFJ5"/>
<dbReference type="Proteomes" id="UP000235371">
    <property type="component" value="Unassembled WGS sequence"/>
</dbReference>
<feature type="region of interest" description="Disordered" evidence="1">
    <location>
        <begin position="140"/>
        <end position="167"/>
    </location>
</feature>
<dbReference type="EMBL" id="KZ613920">
    <property type="protein sequence ID" value="PMD49545.1"/>
    <property type="molecule type" value="Genomic_DNA"/>
</dbReference>
<accession>A0A2J6SFJ5</accession>
<dbReference type="RefSeq" id="XP_024726449.1">
    <property type="nucleotide sequence ID" value="XM_024882136.1"/>
</dbReference>
<gene>
    <name evidence="2" type="ORF">K444DRAFT_622624</name>
</gene>
<dbReference type="GeneID" id="36590213"/>